<comment type="caution">
    <text evidence="2">The sequence shown here is derived from an EMBL/GenBank/DDBJ whole genome shotgun (WGS) entry which is preliminary data.</text>
</comment>
<accession>A0A8J2FTJ0</accession>
<organism evidence="2 3">
    <name type="scientific">Candidatus Methylacidithermus pantelleriae</name>
    <dbReference type="NCBI Taxonomy" id="2744239"/>
    <lineage>
        <taxon>Bacteria</taxon>
        <taxon>Pseudomonadati</taxon>
        <taxon>Verrucomicrobiota</taxon>
        <taxon>Methylacidiphilae</taxon>
        <taxon>Methylacidiphilales</taxon>
        <taxon>Methylacidiphilaceae</taxon>
        <taxon>Candidatus Methylacidithermus</taxon>
    </lineage>
</organism>
<feature type="transmembrane region" description="Helical" evidence="1">
    <location>
        <begin position="47"/>
        <end position="69"/>
    </location>
</feature>
<keyword evidence="3" id="KW-1185">Reference proteome</keyword>
<evidence type="ECO:0000256" key="1">
    <source>
        <dbReference type="SAM" id="Phobius"/>
    </source>
</evidence>
<dbReference type="AlphaFoldDB" id="A0A8J2FTJ0"/>
<reference evidence="2" key="1">
    <citation type="submission" date="2021-02" db="EMBL/GenBank/DDBJ databases">
        <authorList>
            <person name="Cremers G."/>
            <person name="Picone N."/>
        </authorList>
    </citation>
    <scope>NUCLEOTIDE SEQUENCE</scope>
    <source>
        <strain evidence="2">PQ17</strain>
    </source>
</reference>
<keyword evidence="1" id="KW-1133">Transmembrane helix</keyword>
<protein>
    <submittedName>
        <fullName evidence="2">Uncharacterized protein</fullName>
    </submittedName>
</protein>
<sequence length="202" mass="21306">MTISPVSSYWQLRRVRRWSLSGASYVAVNPSLHGPKWPSTTRLCWSLMANGIATLGAFVAHCIVVDAPVVGRALRRRSSGARAGTTARTSRRWLASKLGGHTNAGLAFGTAGDIGSHVWVPRAADCSAARVILLLAVPIVLQVYFNGCLTYVLNGIRGEKHCVAGLSALIGASNFFELAAATAISLFGPNSGGVGDRGRGFR</sequence>
<gene>
    <name evidence="2" type="ORF">MPNT_50143</name>
</gene>
<dbReference type="Proteomes" id="UP000663859">
    <property type="component" value="Unassembled WGS sequence"/>
</dbReference>
<dbReference type="EMBL" id="CAJNOB010000045">
    <property type="protein sequence ID" value="CAF0702643.1"/>
    <property type="molecule type" value="Genomic_DNA"/>
</dbReference>
<proteinExistence type="predicted"/>
<feature type="transmembrane region" description="Helical" evidence="1">
    <location>
        <begin position="131"/>
        <end position="153"/>
    </location>
</feature>
<evidence type="ECO:0000313" key="2">
    <source>
        <dbReference type="EMBL" id="CAF0702643.1"/>
    </source>
</evidence>
<keyword evidence="1" id="KW-0812">Transmembrane</keyword>
<name>A0A8J2FTJ0_9BACT</name>
<feature type="transmembrane region" description="Helical" evidence="1">
    <location>
        <begin position="165"/>
        <end position="187"/>
    </location>
</feature>
<keyword evidence="1" id="KW-0472">Membrane</keyword>
<evidence type="ECO:0000313" key="3">
    <source>
        <dbReference type="Proteomes" id="UP000663859"/>
    </source>
</evidence>